<reference evidence="2" key="1">
    <citation type="submission" date="2019-08" db="EMBL/GenBank/DDBJ databases">
        <authorList>
            <person name="Kucharzyk K."/>
            <person name="Murdoch R.W."/>
            <person name="Higgins S."/>
            <person name="Loffler F."/>
        </authorList>
    </citation>
    <scope>NUCLEOTIDE SEQUENCE</scope>
</reference>
<organism evidence="2">
    <name type="scientific">bioreactor metagenome</name>
    <dbReference type="NCBI Taxonomy" id="1076179"/>
    <lineage>
        <taxon>unclassified sequences</taxon>
        <taxon>metagenomes</taxon>
        <taxon>ecological metagenomes</taxon>
    </lineage>
</organism>
<accession>A0A645JMM1</accession>
<gene>
    <name evidence="2" type="ORF">SDC9_211758</name>
</gene>
<dbReference type="AlphaFoldDB" id="A0A645JMM1"/>
<comment type="caution">
    <text evidence="2">The sequence shown here is derived from an EMBL/GenBank/DDBJ whole genome shotgun (WGS) entry which is preliminary data.</text>
</comment>
<protein>
    <submittedName>
        <fullName evidence="2">Uncharacterized protein</fullName>
    </submittedName>
</protein>
<sequence length="71" mass="8177">MMSNEKERNDEIMFGADVKDDPARTGEKTKEQERDDEVFFGAKVNEKEDKPLSSEEQEHADEVQFGAKVKK</sequence>
<evidence type="ECO:0000256" key="1">
    <source>
        <dbReference type="SAM" id="MobiDB-lite"/>
    </source>
</evidence>
<feature type="compositionally biased region" description="Basic and acidic residues" evidence="1">
    <location>
        <begin position="1"/>
        <end position="33"/>
    </location>
</feature>
<feature type="compositionally biased region" description="Basic and acidic residues" evidence="1">
    <location>
        <begin position="44"/>
        <end position="62"/>
    </location>
</feature>
<feature type="region of interest" description="Disordered" evidence="1">
    <location>
        <begin position="1"/>
        <end position="71"/>
    </location>
</feature>
<name>A0A645JMM1_9ZZZZ</name>
<evidence type="ECO:0000313" key="2">
    <source>
        <dbReference type="EMBL" id="MPN63989.1"/>
    </source>
</evidence>
<dbReference type="EMBL" id="VSSQ01144265">
    <property type="protein sequence ID" value="MPN63989.1"/>
    <property type="molecule type" value="Genomic_DNA"/>
</dbReference>
<proteinExistence type="predicted"/>